<dbReference type="GO" id="GO:0004300">
    <property type="term" value="F:enoyl-CoA hydratase activity"/>
    <property type="evidence" value="ECO:0007669"/>
    <property type="project" value="TreeGrafter"/>
</dbReference>
<evidence type="ECO:0000259" key="2">
    <source>
        <dbReference type="Pfam" id="PF01575"/>
    </source>
</evidence>
<dbReference type="GO" id="GO:0003857">
    <property type="term" value="F:(3S)-3-hydroxyacyl-CoA dehydrogenase (NAD+) activity"/>
    <property type="evidence" value="ECO:0007669"/>
    <property type="project" value="TreeGrafter"/>
</dbReference>
<dbReference type="InterPro" id="IPR002539">
    <property type="entry name" value="MaoC-like_dom"/>
</dbReference>
<dbReference type="SUPFAM" id="SSF54637">
    <property type="entry name" value="Thioesterase/thiol ester dehydrase-isomerase"/>
    <property type="match status" value="2"/>
</dbReference>
<dbReference type="Gene3D" id="3.10.129.10">
    <property type="entry name" value="Hotdog Thioesterase"/>
    <property type="match status" value="2"/>
</dbReference>
<feature type="domain" description="MaoC-like" evidence="2">
    <location>
        <begin position="165"/>
        <end position="261"/>
    </location>
</feature>
<evidence type="ECO:0000313" key="5">
    <source>
        <dbReference type="Proteomes" id="UP000515307"/>
    </source>
</evidence>
<comment type="similarity">
    <text evidence="1">Belongs to the enoyl-CoA hydratase/isomerase family.</text>
</comment>
<keyword evidence="5" id="KW-1185">Reference proteome</keyword>
<gene>
    <name evidence="4" type="ORF">F0344_26865</name>
</gene>
<dbReference type="RefSeq" id="WP_185301202.1">
    <property type="nucleotide sequence ID" value="NZ_CP045702.1"/>
</dbReference>
<dbReference type="AlphaFoldDB" id="A0A7G7BQX1"/>
<dbReference type="GO" id="GO:0006635">
    <property type="term" value="P:fatty acid beta-oxidation"/>
    <property type="evidence" value="ECO:0007669"/>
    <property type="project" value="TreeGrafter"/>
</dbReference>
<evidence type="ECO:0000259" key="3">
    <source>
        <dbReference type="Pfam" id="PF22622"/>
    </source>
</evidence>
<dbReference type="Proteomes" id="UP000515307">
    <property type="component" value="Chromosome"/>
</dbReference>
<dbReference type="PANTHER" id="PTHR13078">
    <property type="entry name" value="PEROXISOMAL MULTIFUNCTIONAL ENZYME TYPE 2-RELATED"/>
    <property type="match status" value="1"/>
</dbReference>
<feature type="domain" description="Peroxisomal multifunctional enzyme type 2-like N-terminal" evidence="3">
    <location>
        <begin position="20"/>
        <end position="145"/>
    </location>
</feature>
<evidence type="ECO:0000256" key="1">
    <source>
        <dbReference type="ARBA" id="ARBA00005254"/>
    </source>
</evidence>
<dbReference type="InterPro" id="IPR029069">
    <property type="entry name" value="HotDog_dom_sf"/>
</dbReference>
<dbReference type="Pfam" id="PF01575">
    <property type="entry name" value="MaoC_dehydratas"/>
    <property type="match status" value="1"/>
</dbReference>
<organism evidence="4 5">
    <name type="scientific">Streptomyces finlayi</name>
    <dbReference type="NCBI Taxonomy" id="67296"/>
    <lineage>
        <taxon>Bacteria</taxon>
        <taxon>Bacillati</taxon>
        <taxon>Actinomycetota</taxon>
        <taxon>Actinomycetes</taxon>
        <taxon>Kitasatosporales</taxon>
        <taxon>Streptomycetaceae</taxon>
        <taxon>Streptomyces</taxon>
    </lineage>
</organism>
<dbReference type="Pfam" id="PF22622">
    <property type="entry name" value="MFE-2_hydrat-2_N"/>
    <property type="match status" value="1"/>
</dbReference>
<evidence type="ECO:0000313" key="4">
    <source>
        <dbReference type="EMBL" id="QNE77736.1"/>
    </source>
</evidence>
<dbReference type="PANTHER" id="PTHR13078:SF59">
    <property type="entry name" value="ENOYL-COA HYDRATASE CHSH3"/>
    <property type="match status" value="1"/>
</dbReference>
<accession>A0A7G7BQX1</accession>
<protein>
    <submittedName>
        <fullName evidence="4">3-alpha,7-alpha, 12-alpha-trihydroxy-5-beta-cholest-24-enoyl-CoA hydratase</fullName>
    </submittedName>
</protein>
<reference evidence="5" key="1">
    <citation type="submission" date="2019-10" db="EMBL/GenBank/DDBJ databases">
        <title>Antimicrobial potential of Antarctic Bacteria.</title>
        <authorList>
            <person name="Benaud N."/>
            <person name="Edwards R.J."/>
            <person name="Ferrari B.C."/>
        </authorList>
    </citation>
    <scope>NUCLEOTIDE SEQUENCE [LARGE SCALE GENOMIC DNA]</scope>
    <source>
        <strain evidence="5">NBSH44</strain>
    </source>
</reference>
<dbReference type="EMBL" id="CP045702">
    <property type="protein sequence ID" value="QNE77736.1"/>
    <property type="molecule type" value="Genomic_DNA"/>
</dbReference>
<dbReference type="KEGG" id="sfiy:F0344_26865"/>
<dbReference type="GO" id="GO:0044594">
    <property type="term" value="F:17-beta-hydroxysteroid dehydrogenase (NAD+) activity"/>
    <property type="evidence" value="ECO:0007669"/>
    <property type="project" value="TreeGrafter"/>
</dbReference>
<dbReference type="CDD" id="cd03448">
    <property type="entry name" value="HDE_HSD"/>
    <property type="match status" value="1"/>
</dbReference>
<dbReference type="InterPro" id="IPR054357">
    <property type="entry name" value="MFE-2_N"/>
</dbReference>
<sequence>MPIDAVKAVAAAPRTAEIRWEHKDIQLYHLGLGAGIPPTDPGELRYTLESRLHVLPTFTTVAGAGKAVAGVVSLPGIDIELASVLHGAQSVQVHRPVPVQGRAVQSAAVAAVYDKGTAAVIVLRTEAADDEGPLWTNESQIFVRGEGGFGGERGPSTKFARPAVVPDRTVERRVREDQALLYRLSGDWNPLHADPDFAALAGFDRPILHGLCTFGMAVKAVADTVLGGDVARIRSCGTRFAGVAFPGETLRIDMWTSDTRTAVTVCAVERDGAPVLDSTLVEYS</sequence>
<name>A0A7G7BQX1_9ACTN</name>
<proteinExistence type="inferred from homology"/>